<dbReference type="EMBL" id="JACHJN010000004">
    <property type="protein sequence ID" value="MBB5956508.1"/>
    <property type="molecule type" value="Genomic_DNA"/>
</dbReference>
<dbReference type="AlphaFoldDB" id="A0A841CK11"/>
<reference evidence="1 2" key="1">
    <citation type="submission" date="2020-08" db="EMBL/GenBank/DDBJ databases">
        <title>Genomic Encyclopedia of Type Strains, Phase III (KMG-III): the genomes of soil and plant-associated and newly described type strains.</title>
        <authorList>
            <person name="Whitman W."/>
        </authorList>
    </citation>
    <scope>NUCLEOTIDE SEQUENCE [LARGE SCALE GENOMIC DNA]</scope>
    <source>
        <strain evidence="1 2">CECT 8640</strain>
    </source>
</reference>
<sequence>MTAIDEMVAATAPTTFAVVDDDAEAREAPIVAWVVAFEERAQALAPNGELLLHTTDEHTALAFFNRVDAMDGRLVRAR</sequence>
<accession>A0A841CK11</accession>
<proteinExistence type="predicted"/>
<dbReference type="RefSeq" id="WP_184691294.1">
    <property type="nucleotide sequence ID" value="NZ_JACHJN010000004.1"/>
</dbReference>
<name>A0A841CK11_9PSEU</name>
<evidence type="ECO:0000313" key="2">
    <source>
        <dbReference type="Proteomes" id="UP000547510"/>
    </source>
</evidence>
<protein>
    <submittedName>
        <fullName evidence="1">Uncharacterized protein</fullName>
    </submittedName>
</protein>
<organism evidence="1 2">
    <name type="scientific">Saccharothrix tamanrassetensis</name>
    <dbReference type="NCBI Taxonomy" id="1051531"/>
    <lineage>
        <taxon>Bacteria</taxon>
        <taxon>Bacillati</taxon>
        <taxon>Actinomycetota</taxon>
        <taxon>Actinomycetes</taxon>
        <taxon>Pseudonocardiales</taxon>
        <taxon>Pseudonocardiaceae</taxon>
        <taxon>Saccharothrix</taxon>
    </lineage>
</organism>
<gene>
    <name evidence="1" type="ORF">FHS29_003094</name>
</gene>
<evidence type="ECO:0000313" key="1">
    <source>
        <dbReference type="EMBL" id="MBB5956508.1"/>
    </source>
</evidence>
<keyword evidence="2" id="KW-1185">Reference proteome</keyword>
<comment type="caution">
    <text evidence="1">The sequence shown here is derived from an EMBL/GenBank/DDBJ whole genome shotgun (WGS) entry which is preliminary data.</text>
</comment>
<dbReference type="Proteomes" id="UP000547510">
    <property type="component" value="Unassembled WGS sequence"/>
</dbReference>